<reference evidence="2" key="2">
    <citation type="submission" date="2021-03" db="EMBL/GenBank/DDBJ databases">
        <authorList>
            <person name="Alouane T."/>
            <person name="Langin T."/>
            <person name="Bonhomme L."/>
        </authorList>
    </citation>
    <scope>NUCLEOTIDE SEQUENCE</scope>
    <source>
        <strain evidence="2">MDC_Fg202</strain>
    </source>
</reference>
<dbReference type="OMA" id="MHPIGIP"/>
<evidence type="ECO:0000313" key="3">
    <source>
        <dbReference type="EMBL" id="VIO62390.1"/>
    </source>
</evidence>
<organism evidence="3">
    <name type="scientific">Gibberella zeae</name>
    <name type="common">Wheat head blight fungus</name>
    <name type="synonym">Fusarium graminearum</name>
    <dbReference type="NCBI Taxonomy" id="5518"/>
    <lineage>
        <taxon>Eukaryota</taxon>
        <taxon>Fungi</taxon>
        <taxon>Dikarya</taxon>
        <taxon>Ascomycota</taxon>
        <taxon>Pezizomycotina</taxon>
        <taxon>Sordariomycetes</taxon>
        <taxon>Hypocreomycetidae</taxon>
        <taxon>Hypocreales</taxon>
        <taxon>Nectriaceae</taxon>
        <taxon>Fusarium</taxon>
    </lineage>
</organism>
<dbReference type="Proteomes" id="UP000746612">
    <property type="component" value="Unassembled WGS sequence"/>
</dbReference>
<reference evidence="3" key="1">
    <citation type="submission" date="2019-04" db="EMBL/GenBank/DDBJ databases">
        <authorList>
            <person name="Melise S."/>
            <person name="Noan J."/>
            <person name="Okalmin O."/>
        </authorList>
    </citation>
    <scope>NUCLEOTIDE SEQUENCE</scope>
    <source>
        <strain evidence="3">FN9</strain>
    </source>
</reference>
<feature type="compositionally biased region" description="Basic residues" evidence="1">
    <location>
        <begin position="1"/>
        <end position="11"/>
    </location>
</feature>
<dbReference type="EMBL" id="CAAKMV010000163">
    <property type="protein sequence ID" value="VIO62390.1"/>
    <property type="molecule type" value="Genomic_DNA"/>
</dbReference>
<feature type="region of interest" description="Disordered" evidence="1">
    <location>
        <begin position="1"/>
        <end position="20"/>
    </location>
</feature>
<evidence type="ECO:0000313" key="2">
    <source>
        <dbReference type="EMBL" id="CAG1997029.1"/>
    </source>
</evidence>
<dbReference type="AlphaFoldDB" id="A0A679NGJ2"/>
<name>A0A679NGJ2_GIBZA</name>
<sequence length="117" mass="12793">MQVRKDKRRRVSKEEKLHCSATPRKSIQGLIDDQFQVLVRLEDIVNADADADADADAGPKSDSRRVGQTLPLTMHPIGIPKSAAKPLENSIVDPSHAVPCSDPSTSKERRQTVGLQA</sequence>
<dbReference type="OrthoDB" id="10294038at2759"/>
<protein>
    <submittedName>
        <fullName evidence="3">Uncharacterized protein</fullName>
    </submittedName>
</protein>
<proteinExistence type="predicted"/>
<dbReference type="EMBL" id="CAJPIJ010000159">
    <property type="protein sequence ID" value="CAG1997029.1"/>
    <property type="molecule type" value="Genomic_DNA"/>
</dbReference>
<evidence type="ECO:0000256" key="1">
    <source>
        <dbReference type="SAM" id="MobiDB-lite"/>
    </source>
</evidence>
<accession>A0A679NGJ2</accession>
<feature type="region of interest" description="Disordered" evidence="1">
    <location>
        <begin position="50"/>
        <end position="117"/>
    </location>
</feature>
<gene>
    <name evidence="3" type="ORF">FUG_LOCUS477329</name>
    <name evidence="2" type="ORF">MDCFG202_LOCUS409509</name>
</gene>